<dbReference type="RefSeq" id="WP_161704354.1">
    <property type="nucleotide sequence ID" value="NZ_JAAAMU010000024.1"/>
</dbReference>
<dbReference type="InterPro" id="IPR050204">
    <property type="entry name" value="AraC_XylS_family_regulators"/>
</dbReference>
<dbReference type="Gene3D" id="1.10.10.60">
    <property type="entry name" value="Homeodomain-like"/>
    <property type="match status" value="2"/>
</dbReference>
<protein>
    <submittedName>
        <fullName evidence="7">Helix-turn-helix domain-containing protein</fullName>
    </submittedName>
</protein>
<keyword evidence="8" id="KW-1185">Reference proteome</keyword>
<dbReference type="SUPFAM" id="SSF46689">
    <property type="entry name" value="Homeodomain-like"/>
    <property type="match status" value="2"/>
</dbReference>
<dbReference type="Gene3D" id="2.60.120.10">
    <property type="entry name" value="Jelly Rolls"/>
    <property type="match status" value="1"/>
</dbReference>
<dbReference type="PROSITE" id="PS00041">
    <property type="entry name" value="HTH_ARAC_FAMILY_1"/>
    <property type="match status" value="1"/>
</dbReference>
<evidence type="ECO:0000256" key="2">
    <source>
        <dbReference type="ARBA" id="ARBA00023015"/>
    </source>
</evidence>
<evidence type="ECO:0000256" key="4">
    <source>
        <dbReference type="ARBA" id="ARBA00023159"/>
    </source>
</evidence>
<dbReference type="Pfam" id="PF12833">
    <property type="entry name" value="HTH_18"/>
    <property type="match status" value="1"/>
</dbReference>
<dbReference type="InterPro" id="IPR018062">
    <property type="entry name" value="HTH_AraC-typ_CS"/>
</dbReference>
<keyword evidence="3" id="KW-0238">DNA-binding</keyword>
<comment type="caution">
    <text evidence="7">The sequence shown here is derived from an EMBL/GenBank/DDBJ whole genome shotgun (WGS) entry which is preliminary data.</text>
</comment>
<sequence length="279" mass="32365">MVYYDNIRIQGELAMKRAYSQPYDHDCHIHQMLEICVIVEHSAVYRFNSVDYEANPGDVFICKPFDAHWIFSKDPRRPCQYILIYFEPSIVNKVPQGNLLLTPFYMTDREPRIPASSRFAQEAARAAMTSVQEREAGLATWKSRQFMHLINMLSYLYEYTMEHDSELEAIEEGLISAIHYFVAQSNDSIDIEEAVRLSGLSRTKFFRCFRIVTGLSPHQFLTRTRLQAAAHAIIHSSQSILNISMEAGFSSLSTFNKRFVNHFGLAPREYRKQYQPLRG</sequence>
<dbReference type="InterPro" id="IPR003313">
    <property type="entry name" value="AraC-bd"/>
</dbReference>
<dbReference type="OrthoDB" id="2552966at2"/>
<dbReference type="GO" id="GO:0003700">
    <property type="term" value="F:DNA-binding transcription factor activity"/>
    <property type="evidence" value="ECO:0007669"/>
    <property type="project" value="InterPro"/>
</dbReference>
<evidence type="ECO:0000256" key="1">
    <source>
        <dbReference type="ARBA" id="ARBA00022490"/>
    </source>
</evidence>
<feature type="domain" description="HTH araC/xylS-type" evidence="6">
    <location>
        <begin position="172"/>
        <end position="273"/>
    </location>
</feature>
<dbReference type="InterPro" id="IPR018060">
    <property type="entry name" value="HTH_AraC"/>
</dbReference>
<evidence type="ECO:0000313" key="8">
    <source>
        <dbReference type="Proteomes" id="UP000558113"/>
    </source>
</evidence>
<dbReference type="PROSITE" id="PS01124">
    <property type="entry name" value="HTH_ARAC_FAMILY_2"/>
    <property type="match status" value="1"/>
</dbReference>
<evidence type="ECO:0000313" key="7">
    <source>
        <dbReference type="EMBL" id="NBC72909.1"/>
    </source>
</evidence>
<dbReference type="PANTHER" id="PTHR46796">
    <property type="entry name" value="HTH-TYPE TRANSCRIPTIONAL ACTIVATOR RHAS-RELATED"/>
    <property type="match status" value="1"/>
</dbReference>
<keyword evidence="4" id="KW-0010">Activator</keyword>
<keyword evidence="1" id="KW-0963">Cytoplasm</keyword>
<dbReference type="InterPro" id="IPR009057">
    <property type="entry name" value="Homeodomain-like_sf"/>
</dbReference>
<dbReference type="GO" id="GO:0043565">
    <property type="term" value="F:sequence-specific DNA binding"/>
    <property type="evidence" value="ECO:0007669"/>
    <property type="project" value="InterPro"/>
</dbReference>
<evidence type="ECO:0000259" key="6">
    <source>
        <dbReference type="PROSITE" id="PS01124"/>
    </source>
</evidence>
<proteinExistence type="predicted"/>
<accession>A0A7X4YWL2</accession>
<dbReference type="AlphaFoldDB" id="A0A7X4YWL2"/>
<keyword evidence="5" id="KW-0804">Transcription</keyword>
<dbReference type="InterPro" id="IPR037923">
    <property type="entry name" value="HTH-like"/>
</dbReference>
<dbReference type="Proteomes" id="UP000558113">
    <property type="component" value="Unassembled WGS sequence"/>
</dbReference>
<organism evidence="7 8">
    <name type="scientific">Paenibacillus sacheonensis</name>
    <dbReference type="NCBI Taxonomy" id="742054"/>
    <lineage>
        <taxon>Bacteria</taxon>
        <taxon>Bacillati</taxon>
        <taxon>Bacillota</taxon>
        <taxon>Bacilli</taxon>
        <taxon>Bacillales</taxon>
        <taxon>Paenibacillaceae</taxon>
        <taxon>Paenibacillus</taxon>
    </lineage>
</organism>
<dbReference type="InterPro" id="IPR020449">
    <property type="entry name" value="Tscrpt_reg_AraC-type_HTH"/>
</dbReference>
<dbReference type="InterPro" id="IPR014710">
    <property type="entry name" value="RmlC-like_jellyroll"/>
</dbReference>
<dbReference type="PANTHER" id="PTHR46796:SF13">
    <property type="entry name" value="HTH-TYPE TRANSCRIPTIONAL ACTIVATOR RHAS"/>
    <property type="match status" value="1"/>
</dbReference>
<dbReference type="SUPFAM" id="SSF51215">
    <property type="entry name" value="Regulatory protein AraC"/>
    <property type="match status" value="1"/>
</dbReference>
<evidence type="ECO:0000256" key="3">
    <source>
        <dbReference type="ARBA" id="ARBA00023125"/>
    </source>
</evidence>
<dbReference type="PRINTS" id="PR00032">
    <property type="entry name" value="HTHARAC"/>
</dbReference>
<dbReference type="EMBL" id="JAAAMU010000024">
    <property type="protein sequence ID" value="NBC72909.1"/>
    <property type="molecule type" value="Genomic_DNA"/>
</dbReference>
<reference evidence="7 8" key="1">
    <citation type="submission" date="2020-01" db="EMBL/GenBank/DDBJ databases">
        <title>Paenibacillus soybeanensis sp. nov. isolated from the nodules of soybean (Glycine max(L.) Merr).</title>
        <authorList>
            <person name="Wang H."/>
        </authorList>
    </citation>
    <scope>NUCLEOTIDE SEQUENCE [LARGE SCALE GENOMIC DNA]</scope>
    <source>
        <strain evidence="7 8">DSM 23054</strain>
    </source>
</reference>
<dbReference type="Pfam" id="PF02311">
    <property type="entry name" value="AraC_binding"/>
    <property type="match status" value="1"/>
</dbReference>
<dbReference type="SMART" id="SM00342">
    <property type="entry name" value="HTH_ARAC"/>
    <property type="match status" value="1"/>
</dbReference>
<gene>
    <name evidence="7" type="ORF">GT003_28340</name>
</gene>
<name>A0A7X4YWL2_9BACL</name>
<keyword evidence="2" id="KW-0805">Transcription regulation</keyword>
<evidence type="ECO:0000256" key="5">
    <source>
        <dbReference type="ARBA" id="ARBA00023163"/>
    </source>
</evidence>